<proteinExistence type="predicted"/>
<dbReference type="VEuPathDB" id="FungiDB:PPTG_24954"/>
<dbReference type="GeneID" id="20193553"/>
<sequence>MLILAIVKPFSKCGKKEPAPTRRAPVVDALLAFPGSSTARQHRSLHLVHQVRQHDLDGAHEDSMKAVALMTRISA</sequence>
<reference evidence="2" key="1">
    <citation type="submission" date="2011-12" db="EMBL/GenBank/DDBJ databases">
        <authorList>
            <consortium name="The Broad Institute Genome Sequencing Platform"/>
            <person name="Russ C."/>
            <person name="Tyler B."/>
            <person name="Panabieres F."/>
            <person name="Shan W."/>
            <person name="Tripathy S."/>
            <person name="Grunwald N."/>
            <person name="Machado M."/>
            <person name="Young S.K."/>
            <person name="Zeng Q."/>
            <person name="Gargeya S."/>
            <person name="Fitzgerald M."/>
            <person name="Haas B."/>
            <person name="Abouelleil A."/>
            <person name="Alvarado L."/>
            <person name="Arachchi H.M."/>
            <person name="Berlin A."/>
            <person name="Chapman S.B."/>
            <person name="Gearin G."/>
            <person name="Goldberg J."/>
            <person name="Griggs A."/>
            <person name="Gujja S."/>
            <person name="Hansen M."/>
            <person name="Heiman D."/>
            <person name="Howarth C."/>
            <person name="Larimer J."/>
            <person name="Lui A."/>
            <person name="MacDonald P.J.P."/>
            <person name="McCowen C."/>
            <person name="Montmayeur A."/>
            <person name="Murphy C."/>
            <person name="Neiman D."/>
            <person name="Pearson M."/>
            <person name="Priest M."/>
            <person name="Roberts A."/>
            <person name="Saif S."/>
            <person name="Shea T."/>
            <person name="Sisk P."/>
            <person name="Stolte C."/>
            <person name="Sykes S."/>
            <person name="Wortman J."/>
            <person name="Nusbaum C."/>
            <person name="Birren B."/>
        </authorList>
    </citation>
    <scope>NUCLEOTIDE SEQUENCE [LARGE SCALE GENOMIC DNA]</scope>
    <source>
        <strain evidence="2">INRA-310</strain>
    </source>
</reference>
<dbReference type="EMBL" id="KI669998">
    <property type="protein sequence ID" value="ETM97433.1"/>
    <property type="molecule type" value="Genomic_DNA"/>
</dbReference>
<dbReference type="RefSeq" id="XP_008917270.1">
    <property type="nucleotide sequence ID" value="XM_008919022.1"/>
</dbReference>
<name>W2PB32_PHYN3</name>
<dbReference type="Proteomes" id="UP000018817">
    <property type="component" value="Unassembled WGS sequence"/>
</dbReference>
<gene>
    <name evidence="1" type="ORF">PPTG_24954</name>
</gene>
<evidence type="ECO:0000313" key="2">
    <source>
        <dbReference type="Proteomes" id="UP000018817"/>
    </source>
</evidence>
<protein>
    <submittedName>
        <fullName evidence="1">Uncharacterized protein</fullName>
    </submittedName>
</protein>
<dbReference type="AlphaFoldDB" id="W2PB32"/>
<evidence type="ECO:0000313" key="1">
    <source>
        <dbReference type="EMBL" id="ETM97433.1"/>
    </source>
</evidence>
<accession>W2PB32</accession>
<reference evidence="1 2" key="2">
    <citation type="submission" date="2013-11" db="EMBL/GenBank/DDBJ databases">
        <title>The Genome Sequence of Phytophthora parasitica INRA-310.</title>
        <authorList>
            <consortium name="The Broad Institute Genomics Platform"/>
            <person name="Russ C."/>
            <person name="Tyler B."/>
            <person name="Panabieres F."/>
            <person name="Shan W."/>
            <person name="Tripathy S."/>
            <person name="Grunwald N."/>
            <person name="Machado M."/>
            <person name="Johnson C.S."/>
            <person name="Arredondo F."/>
            <person name="Hong C."/>
            <person name="Coffey M."/>
            <person name="Young S.K."/>
            <person name="Zeng Q."/>
            <person name="Gargeya S."/>
            <person name="Fitzgerald M."/>
            <person name="Abouelleil A."/>
            <person name="Alvarado L."/>
            <person name="Chapman S.B."/>
            <person name="Gainer-Dewar J."/>
            <person name="Goldberg J."/>
            <person name="Griggs A."/>
            <person name="Gujja S."/>
            <person name="Hansen M."/>
            <person name="Howarth C."/>
            <person name="Imamovic A."/>
            <person name="Ireland A."/>
            <person name="Larimer J."/>
            <person name="McCowan C."/>
            <person name="Murphy C."/>
            <person name="Pearson M."/>
            <person name="Poon T.W."/>
            <person name="Priest M."/>
            <person name="Roberts A."/>
            <person name="Saif S."/>
            <person name="Shea T."/>
            <person name="Sykes S."/>
            <person name="Wortman J."/>
            <person name="Nusbaum C."/>
            <person name="Birren B."/>
        </authorList>
    </citation>
    <scope>NUCLEOTIDE SEQUENCE [LARGE SCALE GENOMIC DNA]</scope>
    <source>
        <strain evidence="1 2">INRA-310</strain>
    </source>
</reference>
<organism evidence="1 2">
    <name type="scientific">Phytophthora nicotianae (strain INRA-310)</name>
    <name type="common">Phytophthora parasitica</name>
    <dbReference type="NCBI Taxonomy" id="761204"/>
    <lineage>
        <taxon>Eukaryota</taxon>
        <taxon>Sar</taxon>
        <taxon>Stramenopiles</taxon>
        <taxon>Oomycota</taxon>
        <taxon>Peronosporomycetes</taxon>
        <taxon>Peronosporales</taxon>
        <taxon>Peronosporaceae</taxon>
        <taxon>Phytophthora</taxon>
    </lineage>
</organism>
<dbReference type="OMA" id="HQVRQHD"/>